<feature type="active site" description="Charge relay system" evidence="6">
    <location>
        <position position="208"/>
    </location>
</feature>
<dbReference type="InterPro" id="IPR040449">
    <property type="entry name" value="Peptidase_S66_N"/>
</dbReference>
<evidence type="ECO:0000256" key="5">
    <source>
        <dbReference type="ARBA" id="ARBA00022825"/>
    </source>
</evidence>
<organism evidence="9 10">
    <name type="scientific">Clostridium tertium</name>
    <dbReference type="NCBI Taxonomy" id="1559"/>
    <lineage>
        <taxon>Bacteria</taxon>
        <taxon>Bacillati</taxon>
        <taxon>Bacillota</taxon>
        <taxon>Clostridia</taxon>
        <taxon>Eubacteriales</taxon>
        <taxon>Clostridiaceae</taxon>
        <taxon>Clostridium</taxon>
    </lineage>
</organism>
<keyword evidence="2" id="KW-0121">Carboxypeptidase</keyword>
<evidence type="ECO:0000256" key="4">
    <source>
        <dbReference type="ARBA" id="ARBA00022801"/>
    </source>
</evidence>
<sequence>MLKLKSLNNSATIGIIAPASPESKEFIDKKIDIFKKLGFKIKKGKHLYDSYGYLAGTDKDRADDLNSMFADKEVDAIVCLRGGYGSIRMVSYLDLKLIKSNPKPLCGYSDITLLLNYISKTCKFATFHGPMITSNFDDIMTKEYFLSVFTNKNSKIIYNLKDICGENYLVWNKQNFKGNIVGGNLSIICSTIGTPYEIDFKNNILLIEDVNESPYTVDRMLSQLISCGKIQKLCGIIIGYFTDCTNKDTDFSIDDIIKQKLLPLNIPIIQYLPIGHDYPNITIPIGSAFEFLSDDDLLIQKKIIFK</sequence>
<dbReference type="PANTHER" id="PTHR30237">
    <property type="entry name" value="MURAMOYLTETRAPEPTIDE CARBOXYPEPTIDASE"/>
    <property type="match status" value="1"/>
</dbReference>
<accession>A0A9X3XKP7</accession>
<dbReference type="EMBL" id="JAMRYU010000004">
    <property type="protein sequence ID" value="MDC4239434.1"/>
    <property type="molecule type" value="Genomic_DNA"/>
</dbReference>
<name>A0A9X3XKP7_9CLOT</name>
<dbReference type="CDD" id="cd07025">
    <property type="entry name" value="Peptidase_S66"/>
    <property type="match status" value="1"/>
</dbReference>
<reference evidence="9" key="1">
    <citation type="submission" date="2022-05" db="EMBL/GenBank/DDBJ databases">
        <title>Draft genome sequence of Clostridium tertium strain CP3 isolated from Peru.</title>
        <authorList>
            <person name="Hurtado R."/>
            <person name="Lima L."/>
            <person name="Sousa T."/>
            <person name="Jaiswal A.K."/>
            <person name="Tiwari S."/>
            <person name="Maturrano L."/>
            <person name="Brenig B."/>
            <person name="Azevedo V."/>
        </authorList>
    </citation>
    <scope>NUCLEOTIDE SEQUENCE</scope>
    <source>
        <strain evidence="9">CP3</strain>
    </source>
</reference>
<evidence type="ECO:0000256" key="3">
    <source>
        <dbReference type="ARBA" id="ARBA00022670"/>
    </source>
</evidence>
<evidence type="ECO:0000259" key="8">
    <source>
        <dbReference type="Pfam" id="PF17676"/>
    </source>
</evidence>
<dbReference type="SUPFAM" id="SSF141986">
    <property type="entry name" value="LD-carboxypeptidase A C-terminal domain-like"/>
    <property type="match status" value="1"/>
</dbReference>
<dbReference type="Proteomes" id="UP001141183">
    <property type="component" value="Unassembled WGS sequence"/>
</dbReference>
<dbReference type="InterPro" id="IPR040921">
    <property type="entry name" value="Peptidase_S66C"/>
</dbReference>
<dbReference type="GO" id="GO:0008236">
    <property type="term" value="F:serine-type peptidase activity"/>
    <property type="evidence" value="ECO:0007669"/>
    <property type="project" value="UniProtKB-KW"/>
</dbReference>
<keyword evidence="10" id="KW-1185">Reference proteome</keyword>
<keyword evidence="3" id="KW-0645">Protease</keyword>
<protein>
    <submittedName>
        <fullName evidence="9">LD-carboxypeptidase</fullName>
    </submittedName>
</protein>
<evidence type="ECO:0000256" key="6">
    <source>
        <dbReference type="PIRSR" id="PIRSR028757-1"/>
    </source>
</evidence>
<keyword evidence="5" id="KW-0720">Serine protease</keyword>
<dbReference type="Pfam" id="PF17676">
    <property type="entry name" value="Peptidase_S66C"/>
    <property type="match status" value="1"/>
</dbReference>
<dbReference type="Pfam" id="PF02016">
    <property type="entry name" value="Peptidase_S66"/>
    <property type="match status" value="1"/>
</dbReference>
<dbReference type="InterPro" id="IPR029062">
    <property type="entry name" value="Class_I_gatase-like"/>
</dbReference>
<dbReference type="PIRSF" id="PIRSF028757">
    <property type="entry name" value="LD-carboxypeptidase"/>
    <property type="match status" value="1"/>
</dbReference>
<proteinExistence type="inferred from homology"/>
<dbReference type="RefSeq" id="WP_008681270.1">
    <property type="nucleotide sequence ID" value="NZ_CABKOG010000003.1"/>
</dbReference>
<feature type="active site" description="Nucleophile" evidence="6">
    <location>
        <position position="109"/>
    </location>
</feature>
<dbReference type="GO" id="GO:0006508">
    <property type="term" value="P:proteolysis"/>
    <property type="evidence" value="ECO:0007669"/>
    <property type="project" value="UniProtKB-KW"/>
</dbReference>
<dbReference type="Gene3D" id="3.40.50.10740">
    <property type="entry name" value="Class I glutamine amidotransferase-like"/>
    <property type="match status" value="1"/>
</dbReference>
<evidence type="ECO:0000256" key="1">
    <source>
        <dbReference type="ARBA" id="ARBA00010233"/>
    </source>
</evidence>
<keyword evidence="4" id="KW-0378">Hydrolase</keyword>
<dbReference type="PANTHER" id="PTHR30237:SF2">
    <property type="entry name" value="MUREIN TETRAPEPTIDE CARBOXYPEPTIDASE"/>
    <property type="match status" value="1"/>
</dbReference>
<evidence type="ECO:0000256" key="2">
    <source>
        <dbReference type="ARBA" id="ARBA00022645"/>
    </source>
</evidence>
<evidence type="ECO:0000313" key="10">
    <source>
        <dbReference type="Proteomes" id="UP001141183"/>
    </source>
</evidence>
<feature type="domain" description="LD-carboxypeptidase N-terminal" evidence="7">
    <location>
        <begin position="13"/>
        <end position="129"/>
    </location>
</feature>
<dbReference type="InterPro" id="IPR027478">
    <property type="entry name" value="LdcA_N"/>
</dbReference>
<dbReference type="InterPro" id="IPR003507">
    <property type="entry name" value="S66_fam"/>
</dbReference>
<dbReference type="SUPFAM" id="SSF52317">
    <property type="entry name" value="Class I glutamine amidotransferase-like"/>
    <property type="match status" value="1"/>
</dbReference>
<dbReference type="InterPro" id="IPR027461">
    <property type="entry name" value="Carboxypeptidase_A_C_sf"/>
</dbReference>
<comment type="caution">
    <text evidence="9">The sequence shown here is derived from an EMBL/GenBank/DDBJ whole genome shotgun (WGS) entry which is preliminary data.</text>
</comment>
<gene>
    <name evidence="9" type="ORF">NE398_04560</name>
</gene>
<comment type="similarity">
    <text evidence="1">Belongs to the peptidase S66 family.</text>
</comment>
<evidence type="ECO:0000259" key="7">
    <source>
        <dbReference type="Pfam" id="PF02016"/>
    </source>
</evidence>
<feature type="active site" description="Charge relay system" evidence="6">
    <location>
        <position position="276"/>
    </location>
</feature>
<dbReference type="GO" id="GO:0004180">
    <property type="term" value="F:carboxypeptidase activity"/>
    <property type="evidence" value="ECO:0007669"/>
    <property type="project" value="UniProtKB-KW"/>
</dbReference>
<dbReference type="Gene3D" id="3.50.30.60">
    <property type="entry name" value="LD-carboxypeptidase A C-terminal domain-like"/>
    <property type="match status" value="1"/>
</dbReference>
<evidence type="ECO:0000313" key="9">
    <source>
        <dbReference type="EMBL" id="MDC4239434.1"/>
    </source>
</evidence>
<feature type="domain" description="LD-carboxypeptidase C-terminal" evidence="8">
    <location>
        <begin position="177"/>
        <end position="289"/>
    </location>
</feature>
<dbReference type="AlphaFoldDB" id="A0A9X3XKP7"/>